<proteinExistence type="predicted"/>
<reference evidence="3" key="1">
    <citation type="journal article" date="2019" name="Int. J. Syst. Evol. Microbiol.">
        <title>The Global Catalogue of Microorganisms (GCM) 10K type strain sequencing project: providing services to taxonomists for standard genome sequencing and annotation.</title>
        <authorList>
            <consortium name="The Broad Institute Genomics Platform"/>
            <consortium name="The Broad Institute Genome Sequencing Center for Infectious Disease"/>
            <person name="Wu L."/>
            <person name="Ma J."/>
        </authorList>
    </citation>
    <scope>NUCLEOTIDE SEQUENCE [LARGE SCALE GENOMIC DNA]</scope>
    <source>
        <strain evidence="3">JCM 16545</strain>
    </source>
</reference>
<dbReference type="EMBL" id="JBHUHV010000053">
    <property type="protein sequence ID" value="MFD2068537.1"/>
    <property type="molecule type" value="Genomic_DNA"/>
</dbReference>
<sequence>MNEKLNVLVNFFEANDIAHRSQIIKYNTDVLYPRNFKLLEDTAINIRFNDSNRSFLHFLSLYSVQKLAEKIKVDLTRCNLFNQQLKTVYVPQKLLENKALFFSHGFFPAGIRRRGIPVLTNTGFMTNEYEGIYNDDERWHEVNQICKMSSQSTFITFSSNNAIERFCSFAPYMKYKVKLAPFLIPKIGKLTEDEMYNKHFGKVLKICFVGIDGKRKGLSNVLAAIRNIYQRDNNLFTNCEFSFVTRDPVVLPQSINYKHYKYLANASVLKLLRESAIFYMPTLKDAYGLVYLEAMGNGCAVLCDNEMPRMEIFDQSLAHFTDPNSLSQIELGLMRLISDKVYRFEMATKSYMRFSKHYSFETVSSYYKDLFQETVDAEHFFVNTKHRLIA</sequence>
<dbReference type="Gene3D" id="3.40.50.2000">
    <property type="entry name" value="Glycogen Phosphorylase B"/>
    <property type="match status" value="1"/>
</dbReference>
<keyword evidence="3" id="KW-1185">Reference proteome</keyword>
<gene>
    <name evidence="2" type="ORF">ACFSKU_16725</name>
</gene>
<dbReference type="Proteomes" id="UP001597369">
    <property type="component" value="Unassembled WGS sequence"/>
</dbReference>
<organism evidence="2 3">
    <name type="scientific">Pontibacter silvestris</name>
    <dbReference type="NCBI Taxonomy" id="2305183"/>
    <lineage>
        <taxon>Bacteria</taxon>
        <taxon>Pseudomonadati</taxon>
        <taxon>Bacteroidota</taxon>
        <taxon>Cytophagia</taxon>
        <taxon>Cytophagales</taxon>
        <taxon>Hymenobacteraceae</taxon>
        <taxon>Pontibacter</taxon>
    </lineage>
</organism>
<comment type="caution">
    <text evidence="2">The sequence shown here is derived from an EMBL/GenBank/DDBJ whole genome shotgun (WGS) entry which is preliminary data.</text>
</comment>
<dbReference type="RefSeq" id="WP_377470341.1">
    <property type="nucleotide sequence ID" value="NZ_JBHUHV010000053.1"/>
</dbReference>
<name>A0ABW4X0K4_9BACT</name>
<evidence type="ECO:0000256" key="1">
    <source>
        <dbReference type="ARBA" id="ARBA00022679"/>
    </source>
</evidence>
<dbReference type="PANTHER" id="PTHR46401:SF2">
    <property type="entry name" value="GLYCOSYLTRANSFERASE WBBK-RELATED"/>
    <property type="match status" value="1"/>
</dbReference>
<evidence type="ECO:0000313" key="3">
    <source>
        <dbReference type="Proteomes" id="UP001597369"/>
    </source>
</evidence>
<keyword evidence="1" id="KW-0808">Transferase</keyword>
<accession>A0ABW4X0K4</accession>
<dbReference type="PANTHER" id="PTHR46401">
    <property type="entry name" value="GLYCOSYLTRANSFERASE WBBK-RELATED"/>
    <property type="match status" value="1"/>
</dbReference>
<evidence type="ECO:0000313" key="2">
    <source>
        <dbReference type="EMBL" id="MFD2068537.1"/>
    </source>
</evidence>
<protein>
    <recommendedName>
        <fullName evidence="4">Glycosyl transferase family 1 domain-containing protein</fullName>
    </recommendedName>
</protein>
<evidence type="ECO:0008006" key="4">
    <source>
        <dbReference type="Google" id="ProtNLM"/>
    </source>
</evidence>
<dbReference type="SUPFAM" id="SSF53756">
    <property type="entry name" value="UDP-Glycosyltransferase/glycogen phosphorylase"/>
    <property type="match status" value="1"/>
</dbReference>